<keyword evidence="5 6" id="KW-0472">Membrane</keyword>
<dbReference type="Pfam" id="PF01943">
    <property type="entry name" value="Polysacc_synt"/>
    <property type="match status" value="1"/>
</dbReference>
<keyword evidence="8" id="KW-1185">Reference proteome</keyword>
<evidence type="ECO:0008006" key="9">
    <source>
        <dbReference type="Google" id="ProtNLM"/>
    </source>
</evidence>
<feature type="transmembrane region" description="Helical" evidence="6">
    <location>
        <begin position="339"/>
        <end position="358"/>
    </location>
</feature>
<feature type="transmembrane region" description="Helical" evidence="6">
    <location>
        <begin position="36"/>
        <end position="58"/>
    </location>
</feature>
<reference evidence="8" key="1">
    <citation type="submission" date="2016-11" db="EMBL/GenBank/DDBJ databases">
        <title>Trade-off between light-utilization and light-protection in marine flavobacteria.</title>
        <authorList>
            <person name="Kumagai Y."/>
            <person name="Yoshizawa S."/>
            <person name="Kogure K."/>
        </authorList>
    </citation>
    <scope>NUCLEOTIDE SEQUENCE [LARGE SCALE GENOMIC DNA]</scope>
    <source>
        <strain evidence="8">SG-18</strain>
    </source>
</reference>
<proteinExistence type="predicted"/>
<evidence type="ECO:0000256" key="4">
    <source>
        <dbReference type="ARBA" id="ARBA00022989"/>
    </source>
</evidence>
<dbReference type="InterPro" id="IPR050833">
    <property type="entry name" value="Poly_Biosynth_Transport"/>
</dbReference>
<dbReference type="InterPro" id="IPR002797">
    <property type="entry name" value="Polysacc_synth"/>
</dbReference>
<feature type="transmembrane region" description="Helical" evidence="6">
    <location>
        <begin position="156"/>
        <end position="184"/>
    </location>
</feature>
<feature type="transmembrane region" description="Helical" evidence="6">
    <location>
        <begin position="310"/>
        <end position="332"/>
    </location>
</feature>
<feature type="transmembrane region" description="Helical" evidence="6">
    <location>
        <begin position="7"/>
        <end position="24"/>
    </location>
</feature>
<evidence type="ECO:0000313" key="8">
    <source>
        <dbReference type="Proteomes" id="UP000239366"/>
    </source>
</evidence>
<evidence type="ECO:0000256" key="5">
    <source>
        <dbReference type="ARBA" id="ARBA00023136"/>
    </source>
</evidence>
<evidence type="ECO:0000313" key="7">
    <source>
        <dbReference type="EMBL" id="PQJ16238.1"/>
    </source>
</evidence>
<keyword evidence="2" id="KW-1003">Cell membrane</keyword>
<feature type="transmembrane region" description="Helical" evidence="6">
    <location>
        <begin position="232"/>
        <end position="256"/>
    </location>
</feature>
<feature type="transmembrane region" description="Helical" evidence="6">
    <location>
        <begin position="99"/>
        <end position="118"/>
    </location>
</feature>
<dbReference type="EMBL" id="MQVX01000001">
    <property type="protein sequence ID" value="PQJ16238.1"/>
    <property type="molecule type" value="Genomic_DNA"/>
</dbReference>
<feature type="transmembrane region" description="Helical" evidence="6">
    <location>
        <begin position="277"/>
        <end position="298"/>
    </location>
</feature>
<feature type="transmembrane region" description="Helical" evidence="6">
    <location>
        <begin position="393"/>
        <end position="410"/>
    </location>
</feature>
<protein>
    <recommendedName>
        <fullName evidence="9">Polysaccharide biosynthesis protein C-terminal domain-containing protein</fullName>
    </recommendedName>
</protein>
<name>A0A2S7T9K8_9FLAO</name>
<gene>
    <name evidence="7" type="ORF">BST99_11350</name>
</gene>
<dbReference type="AlphaFoldDB" id="A0A2S7T9K8"/>
<comment type="caution">
    <text evidence="7">The sequence shown here is derived from an EMBL/GenBank/DDBJ whole genome shotgun (WGS) entry which is preliminary data.</text>
</comment>
<comment type="subcellular location">
    <subcellularLocation>
        <location evidence="1">Cell membrane</location>
        <topology evidence="1">Multi-pass membrane protein</topology>
    </subcellularLocation>
</comment>
<keyword evidence="4 6" id="KW-1133">Transmembrane helix</keyword>
<evidence type="ECO:0000256" key="6">
    <source>
        <dbReference type="SAM" id="Phobius"/>
    </source>
</evidence>
<dbReference type="Proteomes" id="UP000239366">
    <property type="component" value="Unassembled WGS sequence"/>
</dbReference>
<feature type="transmembrane region" description="Helical" evidence="6">
    <location>
        <begin position="364"/>
        <end position="381"/>
    </location>
</feature>
<evidence type="ECO:0000256" key="3">
    <source>
        <dbReference type="ARBA" id="ARBA00022692"/>
    </source>
</evidence>
<keyword evidence="3 6" id="KW-0812">Transmembrane</keyword>
<evidence type="ECO:0000256" key="1">
    <source>
        <dbReference type="ARBA" id="ARBA00004651"/>
    </source>
</evidence>
<sequence length="446" mass="50296">MYAIGIIGTKLVMFVLIPVLSFFLNKSDLGVYDLILVSITLLTPLITLQIADGVYRFLLEERSEGRRPSIITTASTFLLTGLFLLSVLGYYLFPKAYNQLYWPFVFLQASFCFTNLLQQSLRGLQLNKEYAVFGVTNALTIVIATMFVIFSGMSSLYNFILALSLAQFAALIFGVLYSGIFRYFSLRSTSIQLTTSMLKYSWPLLPNSVSWWLIDLGNRFLILYFLSEEWNGIYAVAARYAGIVALFNSIFILSWQDHTIGEDPNQINVNHNFFNRYMIFELTLVVLITSSASFLIEFTAASEFEESKNYLPLLLLSSGFSAFCAFLGAYYLKAKNTKEVFTTTLAGGVLNFIISVGLIQTLGLYAVALGSVAGFACTFVLRKKRFSLQINYLELCTLLAIFLVTTLVQFSQSHELKASVLILMTGYFIYKNKDLLLKIKEKFLLP</sequence>
<organism evidence="7 8">
    <name type="scientific">Aureicoccus marinus</name>
    <dbReference type="NCBI Taxonomy" id="754435"/>
    <lineage>
        <taxon>Bacteria</taxon>
        <taxon>Pseudomonadati</taxon>
        <taxon>Bacteroidota</taxon>
        <taxon>Flavobacteriia</taxon>
        <taxon>Flavobacteriales</taxon>
        <taxon>Flavobacteriaceae</taxon>
        <taxon>Aureicoccus</taxon>
    </lineage>
</organism>
<dbReference type="GO" id="GO:0005886">
    <property type="term" value="C:plasma membrane"/>
    <property type="evidence" value="ECO:0007669"/>
    <property type="project" value="UniProtKB-SubCell"/>
</dbReference>
<dbReference type="PANTHER" id="PTHR30250">
    <property type="entry name" value="PST FAMILY PREDICTED COLANIC ACID TRANSPORTER"/>
    <property type="match status" value="1"/>
</dbReference>
<feature type="transmembrane region" description="Helical" evidence="6">
    <location>
        <begin position="130"/>
        <end position="150"/>
    </location>
</feature>
<accession>A0A2S7T9K8</accession>
<evidence type="ECO:0000256" key="2">
    <source>
        <dbReference type="ARBA" id="ARBA00022475"/>
    </source>
</evidence>
<dbReference type="PANTHER" id="PTHR30250:SF11">
    <property type="entry name" value="O-ANTIGEN TRANSPORTER-RELATED"/>
    <property type="match status" value="1"/>
</dbReference>
<feature type="transmembrane region" description="Helical" evidence="6">
    <location>
        <begin position="70"/>
        <end position="93"/>
    </location>
</feature>